<evidence type="ECO:0000313" key="3">
    <source>
        <dbReference type="Proteomes" id="UP000184335"/>
    </source>
</evidence>
<organism evidence="2 3">
    <name type="scientific">Cruoricaptor ignavus</name>
    <dbReference type="NCBI Taxonomy" id="1118202"/>
    <lineage>
        <taxon>Bacteria</taxon>
        <taxon>Pseudomonadati</taxon>
        <taxon>Bacteroidota</taxon>
        <taxon>Flavobacteriia</taxon>
        <taxon>Flavobacteriales</taxon>
        <taxon>Weeksellaceae</taxon>
        <taxon>Cruoricaptor</taxon>
    </lineage>
</organism>
<protein>
    <submittedName>
        <fullName evidence="2">GSCFA family protein</fullName>
    </submittedName>
</protein>
<dbReference type="RefSeq" id="WP_073180621.1">
    <property type="nucleotide sequence ID" value="NZ_FQYI01000010.1"/>
</dbReference>
<dbReference type="InterPro" id="IPR014982">
    <property type="entry name" value="GSCFA"/>
</dbReference>
<evidence type="ECO:0000313" key="2">
    <source>
        <dbReference type="EMBL" id="SHJ15094.1"/>
    </source>
</evidence>
<evidence type="ECO:0000259" key="1">
    <source>
        <dbReference type="Pfam" id="PF08885"/>
    </source>
</evidence>
<sequence length="322" mass="37309">MNFRTEVCIPDSEKKIQPDDRIFSIGSCFASEISSLLGKGQLQVYNNPFGTLFSPYSVNQAVKRLHQAKSYSDEDLITFGGKFISLDHHSSFDTPYAHRTLERINAEIDAGNAFLQEARWVLITYGTSFIYEFLPKKNLVANCRKIPSKFFRKRLLSAEELNSSIGESVSLLRDICPREAQILLTVSPVRHTKDGFAENTLSKSKLITAIHEVAHSLEFCTYLPVYEIVMDDLRDYRFYAEDMIHPNNQAINYIFEKFGNAYFSDETMDFLDENFRIQRAFRHRPTDPSSEDHQHLQQKIREQIARQQALVKHKIFQDFIND</sequence>
<proteinExistence type="predicted"/>
<name>A0A1M6GYV8_9FLAO</name>
<dbReference type="GO" id="GO:0016788">
    <property type="term" value="F:hydrolase activity, acting on ester bonds"/>
    <property type="evidence" value="ECO:0007669"/>
    <property type="project" value="UniProtKB-ARBA"/>
</dbReference>
<dbReference type="SUPFAM" id="SSF52266">
    <property type="entry name" value="SGNH hydrolase"/>
    <property type="match status" value="1"/>
</dbReference>
<keyword evidence="3" id="KW-1185">Reference proteome</keyword>
<dbReference type="OrthoDB" id="9807687at2"/>
<dbReference type="AlphaFoldDB" id="A0A1M6GYV8"/>
<dbReference type="Pfam" id="PF08885">
    <property type="entry name" value="GSCFA"/>
    <property type="match status" value="1"/>
</dbReference>
<gene>
    <name evidence="2" type="ORF">SAMN05443429_11080</name>
</gene>
<dbReference type="STRING" id="1118202.SAMN05443429_11080"/>
<dbReference type="EMBL" id="FQYI01000010">
    <property type="protein sequence ID" value="SHJ15094.1"/>
    <property type="molecule type" value="Genomic_DNA"/>
</dbReference>
<feature type="domain" description="GSCFA" evidence="1">
    <location>
        <begin position="21"/>
        <end position="258"/>
    </location>
</feature>
<dbReference type="InterPro" id="IPR036514">
    <property type="entry name" value="SGNH_hydro_sf"/>
</dbReference>
<reference evidence="2 3" key="1">
    <citation type="submission" date="2016-11" db="EMBL/GenBank/DDBJ databases">
        <authorList>
            <person name="Jaros S."/>
            <person name="Januszkiewicz K."/>
            <person name="Wedrychowicz H."/>
        </authorList>
    </citation>
    <scope>NUCLEOTIDE SEQUENCE [LARGE SCALE GENOMIC DNA]</scope>
    <source>
        <strain evidence="2 3">DSM 25479</strain>
    </source>
</reference>
<accession>A0A1M6GYV8</accession>
<dbReference type="Gene3D" id="3.40.50.1110">
    <property type="entry name" value="SGNH hydrolase"/>
    <property type="match status" value="1"/>
</dbReference>
<dbReference type="Proteomes" id="UP000184335">
    <property type="component" value="Unassembled WGS sequence"/>
</dbReference>